<organism evidence="1 3">
    <name type="scientific">Rotaria magnacalcarata</name>
    <dbReference type="NCBI Taxonomy" id="392030"/>
    <lineage>
        <taxon>Eukaryota</taxon>
        <taxon>Metazoa</taxon>
        <taxon>Spiralia</taxon>
        <taxon>Gnathifera</taxon>
        <taxon>Rotifera</taxon>
        <taxon>Eurotatoria</taxon>
        <taxon>Bdelloidea</taxon>
        <taxon>Philodinida</taxon>
        <taxon>Philodinidae</taxon>
        <taxon>Rotaria</taxon>
    </lineage>
</organism>
<evidence type="ECO:0000313" key="2">
    <source>
        <dbReference type="EMBL" id="CAF5066045.1"/>
    </source>
</evidence>
<proteinExistence type="predicted"/>
<accession>A0A815R5A5</accession>
<dbReference type="Gene3D" id="2.60.120.260">
    <property type="entry name" value="Galactose-binding domain-like"/>
    <property type="match status" value="1"/>
</dbReference>
<dbReference type="SUPFAM" id="SSF49785">
    <property type="entry name" value="Galactose-binding domain-like"/>
    <property type="match status" value="1"/>
</dbReference>
<evidence type="ECO:0000313" key="3">
    <source>
        <dbReference type="Proteomes" id="UP000663855"/>
    </source>
</evidence>
<feature type="non-terminal residue" evidence="1">
    <location>
        <position position="1"/>
    </location>
</feature>
<reference evidence="1" key="1">
    <citation type="submission" date="2021-02" db="EMBL/GenBank/DDBJ databases">
        <authorList>
            <person name="Nowell W R."/>
        </authorList>
    </citation>
    <scope>NUCLEOTIDE SEQUENCE</scope>
</reference>
<sequence>ESGGAHHYWLLDTVSVNDTANNANILANGGFETGDFTGWTQYCNNNTICGGTGEYGQLTNSPCQAGTYCYVDKCGNKNGYDYLYQSFSTISGNYYLIAFYLKANKNDGSWYVYVMLS</sequence>
<dbReference type="EMBL" id="CAJNOV010011973">
    <property type="protein sequence ID" value="CAF1471972.1"/>
    <property type="molecule type" value="Genomic_DNA"/>
</dbReference>
<evidence type="ECO:0000313" key="1">
    <source>
        <dbReference type="EMBL" id="CAF1471972.1"/>
    </source>
</evidence>
<dbReference type="InterPro" id="IPR008979">
    <property type="entry name" value="Galactose-bd-like_sf"/>
</dbReference>
<protein>
    <submittedName>
        <fullName evidence="1">Uncharacterized protein</fullName>
    </submittedName>
</protein>
<dbReference type="EMBL" id="CAJOBH010229532">
    <property type="protein sequence ID" value="CAF5066045.1"/>
    <property type="molecule type" value="Genomic_DNA"/>
</dbReference>
<gene>
    <name evidence="2" type="ORF">BYL167_LOCUS59929</name>
    <name evidence="1" type="ORF">CJN711_LOCUS25703</name>
</gene>
<name>A0A815R5A5_9BILA</name>
<comment type="caution">
    <text evidence="1">The sequence shown here is derived from an EMBL/GenBank/DDBJ whole genome shotgun (WGS) entry which is preliminary data.</text>
</comment>
<dbReference type="Proteomes" id="UP000663855">
    <property type="component" value="Unassembled WGS sequence"/>
</dbReference>
<dbReference type="AlphaFoldDB" id="A0A815R5A5"/>
<dbReference type="Proteomes" id="UP000681967">
    <property type="component" value="Unassembled WGS sequence"/>
</dbReference>